<dbReference type="InterPro" id="IPR002218">
    <property type="entry name" value="MnmG-rel"/>
</dbReference>
<keyword evidence="2 10" id="KW-0963">Cytoplasm</keyword>
<evidence type="ECO:0000256" key="9">
    <source>
        <dbReference type="ARBA" id="ARBA00023027"/>
    </source>
</evidence>
<dbReference type="GO" id="GO:0047151">
    <property type="term" value="F:tRNA (uracil(54)-C5)-methyltransferase activity, 5,10-methylenetetrahydrofolate-dependent"/>
    <property type="evidence" value="ECO:0007669"/>
    <property type="project" value="UniProtKB-UniRule"/>
</dbReference>
<protein>
    <recommendedName>
        <fullName evidence="10">Methylenetetrahydrofolate--tRNA-(uracil-5-)-methyltransferase TrmFO</fullName>
        <ecNumber evidence="10">2.1.1.74</ecNumber>
    </recommendedName>
    <alternativeName>
        <fullName evidence="10">Folate-dependent tRNA (uracil-5-)-methyltransferase</fullName>
    </alternativeName>
    <alternativeName>
        <fullName evidence="10">Folate-dependent tRNA(M-5-U54)-methyltransferase</fullName>
    </alternativeName>
</protein>
<comment type="similarity">
    <text evidence="10">Belongs to the MnmG family. TrmFO subfamily.</text>
</comment>
<dbReference type="EC" id="2.1.1.74" evidence="10"/>
<comment type="caution">
    <text evidence="12">The sequence shown here is derived from an EMBL/GenBank/DDBJ whole genome shotgun (WGS) entry which is preliminary data.</text>
</comment>
<comment type="function">
    <text evidence="10">Catalyzes the folate-dependent formation of 5-methyl-uridine at position 54 (M-5-U54) in all tRNAs.</text>
</comment>
<evidence type="ECO:0000256" key="2">
    <source>
        <dbReference type="ARBA" id="ARBA00022490"/>
    </source>
</evidence>
<feature type="binding site" evidence="10">
    <location>
        <begin position="10"/>
        <end position="15"/>
    </location>
    <ligand>
        <name>FAD</name>
        <dbReference type="ChEBI" id="CHEBI:57692"/>
    </ligand>
</feature>
<evidence type="ECO:0000256" key="8">
    <source>
        <dbReference type="ARBA" id="ARBA00022857"/>
    </source>
</evidence>
<dbReference type="NCBIfam" id="NF003739">
    <property type="entry name" value="PRK05335.1"/>
    <property type="match status" value="1"/>
</dbReference>
<dbReference type="PANTHER" id="PTHR11806">
    <property type="entry name" value="GLUCOSE INHIBITED DIVISION PROTEIN A"/>
    <property type="match status" value="1"/>
</dbReference>
<keyword evidence="9 10" id="KW-0520">NAD</keyword>
<reference evidence="12" key="1">
    <citation type="submission" date="2020-10" db="EMBL/GenBank/DDBJ databases">
        <authorList>
            <person name="Gilroy R."/>
        </authorList>
    </citation>
    <scope>NUCLEOTIDE SEQUENCE</scope>
    <source>
        <strain evidence="12">CHK186-9395</strain>
    </source>
</reference>
<dbReference type="InterPro" id="IPR004417">
    <property type="entry name" value="TrmFO"/>
</dbReference>
<comment type="cofactor">
    <cofactor evidence="1 10">
        <name>FAD</name>
        <dbReference type="ChEBI" id="CHEBI:57692"/>
    </cofactor>
</comment>
<feature type="domain" description="MnmG N-terminal" evidence="11">
    <location>
        <begin position="6"/>
        <end position="367"/>
    </location>
</feature>
<dbReference type="InterPro" id="IPR040131">
    <property type="entry name" value="MnmG_N"/>
</dbReference>
<dbReference type="Proteomes" id="UP000886861">
    <property type="component" value="Unassembled WGS sequence"/>
</dbReference>
<comment type="catalytic activity">
    <reaction evidence="10">
        <text>uridine(54) in tRNA + (6R)-5,10-methylene-5,6,7,8-tetrahydrofolate + NADH + H(+) = 5-methyluridine(54) in tRNA + (6S)-5,6,7,8-tetrahydrofolate + NAD(+)</text>
        <dbReference type="Rhea" id="RHEA:16873"/>
        <dbReference type="Rhea" id="RHEA-COMP:10167"/>
        <dbReference type="Rhea" id="RHEA-COMP:10193"/>
        <dbReference type="ChEBI" id="CHEBI:15378"/>
        <dbReference type="ChEBI" id="CHEBI:15636"/>
        <dbReference type="ChEBI" id="CHEBI:57453"/>
        <dbReference type="ChEBI" id="CHEBI:57540"/>
        <dbReference type="ChEBI" id="CHEBI:57945"/>
        <dbReference type="ChEBI" id="CHEBI:65315"/>
        <dbReference type="ChEBI" id="CHEBI:74447"/>
        <dbReference type="EC" id="2.1.1.74"/>
    </reaction>
</comment>
<dbReference type="GO" id="GO:0030488">
    <property type="term" value="P:tRNA methylation"/>
    <property type="evidence" value="ECO:0007669"/>
    <property type="project" value="TreeGrafter"/>
</dbReference>
<evidence type="ECO:0000256" key="6">
    <source>
        <dbReference type="ARBA" id="ARBA00022694"/>
    </source>
</evidence>
<evidence type="ECO:0000313" key="13">
    <source>
        <dbReference type="Proteomes" id="UP000886861"/>
    </source>
</evidence>
<dbReference type="GO" id="GO:0005829">
    <property type="term" value="C:cytosol"/>
    <property type="evidence" value="ECO:0007669"/>
    <property type="project" value="TreeGrafter"/>
</dbReference>
<evidence type="ECO:0000256" key="3">
    <source>
        <dbReference type="ARBA" id="ARBA00022603"/>
    </source>
</evidence>
<keyword evidence="3 10" id="KW-0489">Methyltransferase</keyword>
<evidence type="ECO:0000313" key="12">
    <source>
        <dbReference type="EMBL" id="HIV01362.1"/>
    </source>
</evidence>
<gene>
    <name evidence="10 12" type="primary">trmFO</name>
    <name evidence="12" type="ORF">IAA62_02255</name>
</gene>
<dbReference type="EMBL" id="DVOJ01000007">
    <property type="protein sequence ID" value="HIV01362.1"/>
    <property type="molecule type" value="Genomic_DNA"/>
</dbReference>
<dbReference type="GO" id="GO:0002098">
    <property type="term" value="P:tRNA wobble uridine modification"/>
    <property type="evidence" value="ECO:0007669"/>
    <property type="project" value="TreeGrafter"/>
</dbReference>
<keyword evidence="6 10" id="KW-0819">tRNA processing</keyword>
<dbReference type="Pfam" id="PF01134">
    <property type="entry name" value="GIDA"/>
    <property type="match status" value="1"/>
</dbReference>
<keyword evidence="8 10" id="KW-0521">NADP</keyword>
<dbReference type="PANTHER" id="PTHR11806:SF2">
    <property type="entry name" value="METHYLENETETRAHYDROFOLATE--TRNA-(URACIL-5-)-METHYLTRANSFERASE TRMFO"/>
    <property type="match status" value="1"/>
</dbReference>
<sequence>MKETIVNVIGAGLAGSESALFLANHGVKVNLFEMKPNKKTPAHKLDGFCELVCSNSLKSEDIETASGLLKAELLKLGSSVLKVAESCRVPAGNSLSVDRNLFSKGVTEQIKQNKNINVVECTIEELNLTEPTILATGPLTDEKLMNNLKKYIGGTNCYFYDAIAPIVTLDSIDMSRAFWANRYNKGEGDGDYLNLPMNKEEYLNFYNELIKAQTVELKEFEKVFEGCMPIEVMAKRGIEVMRFGPLKPVGLYDKAGEKPYAVVQLRKENEAGTMLNIVGFQTNLTFSEQRRVFSLIPALKNAEFIRYGVMHRNSFINAPLCLNACSQLKEHKNIFIAGQLSGVEGYVESIGSGLLAAINMYRYINKKNLMPLPPTTCMGAILNYIANSASPFNFQPMNANYGIIVCEKEFKDKKEKKKYIYENSMQEIDKFLHKCFLVENNKS</sequence>
<dbReference type="GO" id="GO:0050660">
    <property type="term" value="F:flavin adenine dinucleotide binding"/>
    <property type="evidence" value="ECO:0007669"/>
    <property type="project" value="UniProtKB-UniRule"/>
</dbReference>
<keyword evidence="5 10" id="KW-0808">Transferase</keyword>
<evidence type="ECO:0000256" key="10">
    <source>
        <dbReference type="HAMAP-Rule" id="MF_01037"/>
    </source>
</evidence>
<dbReference type="SUPFAM" id="SSF51905">
    <property type="entry name" value="FAD/NAD(P)-binding domain"/>
    <property type="match status" value="2"/>
</dbReference>
<dbReference type="AlphaFoldDB" id="A0A9D1SYX4"/>
<dbReference type="InterPro" id="IPR036188">
    <property type="entry name" value="FAD/NAD-bd_sf"/>
</dbReference>
<name>A0A9D1SYX4_9FIRM</name>
<evidence type="ECO:0000256" key="1">
    <source>
        <dbReference type="ARBA" id="ARBA00001974"/>
    </source>
</evidence>
<comment type="subcellular location">
    <subcellularLocation>
        <location evidence="10">Cytoplasm</location>
    </subcellularLocation>
</comment>
<accession>A0A9D1SYX4</accession>
<evidence type="ECO:0000256" key="5">
    <source>
        <dbReference type="ARBA" id="ARBA00022679"/>
    </source>
</evidence>
<comment type="catalytic activity">
    <reaction evidence="10">
        <text>uridine(54) in tRNA + (6R)-5,10-methylene-5,6,7,8-tetrahydrofolate + NADPH + H(+) = 5-methyluridine(54) in tRNA + (6S)-5,6,7,8-tetrahydrofolate + NADP(+)</text>
        <dbReference type="Rhea" id="RHEA:62372"/>
        <dbReference type="Rhea" id="RHEA-COMP:10167"/>
        <dbReference type="Rhea" id="RHEA-COMP:10193"/>
        <dbReference type="ChEBI" id="CHEBI:15378"/>
        <dbReference type="ChEBI" id="CHEBI:15636"/>
        <dbReference type="ChEBI" id="CHEBI:57453"/>
        <dbReference type="ChEBI" id="CHEBI:57783"/>
        <dbReference type="ChEBI" id="CHEBI:58349"/>
        <dbReference type="ChEBI" id="CHEBI:65315"/>
        <dbReference type="ChEBI" id="CHEBI:74447"/>
        <dbReference type="EC" id="2.1.1.74"/>
    </reaction>
</comment>
<proteinExistence type="inferred from homology"/>
<keyword evidence="4 10" id="KW-0285">Flavoprotein</keyword>
<evidence type="ECO:0000259" key="11">
    <source>
        <dbReference type="Pfam" id="PF01134"/>
    </source>
</evidence>
<keyword evidence="7 10" id="KW-0274">FAD</keyword>
<evidence type="ECO:0000256" key="4">
    <source>
        <dbReference type="ARBA" id="ARBA00022630"/>
    </source>
</evidence>
<reference evidence="12" key="2">
    <citation type="journal article" date="2021" name="PeerJ">
        <title>Extensive microbial diversity within the chicken gut microbiome revealed by metagenomics and culture.</title>
        <authorList>
            <person name="Gilroy R."/>
            <person name="Ravi A."/>
            <person name="Getino M."/>
            <person name="Pursley I."/>
            <person name="Horton D.L."/>
            <person name="Alikhan N.F."/>
            <person name="Baker D."/>
            <person name="Gharbi K."/>
            <person name="Hall N."/>
            <person name="Watson M."/>
            <person name="Adriaenssens E.M."/>
            <person name="Foster-Nyarko E."/>
            <person name="Jarju S."/>
            <person name="Secka A."/>
            <person name="Antonio M."/>
            <person name="Oren A."/>
            <person name="Chaudhuri R.R."/>
            <person name="La Ragione R."/>
            <person name="Hildebrand F."/>
            <person name="Pallen M.J."/>
        </authorList>
    </citation>
    <scope>NUCLEOTIDE SEQUENCE</scope>
    <source>
        <strain evidence="12">CHK186-9395</strain>
    </source>
</reference>
<evidence type="ECO:0000256" key="7">
    <source>
        <dbReference type="ARBA" id="ARBA00022827"/>
    </source>
</evidence>
<organism evidence="12 13">
    <name type="scientific">Candidatus Caccopulliclostridium gallistercoris</name>
    <dbReference type="NCBI Taxonomy" id="2840719"/>
    <lineage>
        <taxon>Bacteria</taxon>
        <taxon>Bacillati</taxon>
        <taxon>Bacillota</taxon>
        <taxon>Clostridia</taxon>
        <taxon>Candidatus Caccopulliclostridium</taxon>
    </lineage>
</organism>
<dbReference type="Gene3D" id="3.50.50.60">
    <property type="entry name" value="FAD/NAD(P)-binding domain"/>
    <property type="match status" value="2"/>
</dbReference>
<dbReference type="HAMAP" id="MF_01037">
    <property type="entry name" value="TrmFO"/>
    <property type="match status" value="1"/>
</dbReference>
<dbReference type="NCBIfam" id="TIGR00137">
    <property type="entry name" value="gid_trmFO"/>
    <property type="match status" value="1"/>
</dbReference>